<name>A0ABY6MER9_9BACT</name>
<organism evidence="8 9">
    <name type="scientific">Algoriphagus halophytocola</name>
    <dbReference type="NCBI Taxonomy" id="2991499"/>
    <lineage>
        <taxon>Bacteria</taxon>
        <taxon>Pseudomonadati</taxon>
        <taxon>Bacteroidota</taxon>
        <taxon>Cytophagia</taxon>
        <taxon>Cytophagales</taxon>
        <taxon>Cyclobacteriaceae</taxon>
        <taxon>Algoriphagus</taxon>
    </lineage>
</organism>
<keyword evidence="6" id="KW-0732">Signal</keyword>
<evidence type="ECO:0000256" key="4">
    <source>
        <dbReference type="ARBA" id="ARBA00023284"/>
    </source>
</evidence>
<dbReference type="InterPro" id="IPR013766">
    <property type="entry name" value="Thioredoxin_domain"/>
</dbReference>
<comment type="subcellular location">
    <subcellularLocation>
        <location evidence="1">Cell envelope</location>
    </subcellularLocation>
</comment>
<evidence type="ECO:0000256" key="6">
    <source>
        <dbReference type="SAM" id="SignalP"/>
    </source>
</evidence>
<evidence type="ECO:0000256" key="2">
    <source>
        <dbReference type="ARBA" id="ARBA00022748"/>
    </source>
</evidence>
<dbReference type="Gene3D" id="3.40.30.10">
    <property type="entry name" value="Glutaredoxin"/>
    <property type="match status" value="1"/>
</dbReference>
<evidence type="ECO:0000259" key="7">
    <source>
        <dbReference type="PROSITE" id="PS51352"/>
    </source>
</evidence>
<dbReference type="RefSeq" id="WP_264808758.1">
    <property type="nucleotide sequence ID" value="NZ_CP110226.1"/>
</dbReference>
<dbReference type="PANTHER" id="PTHR42852">
    <property type="entry name" value="THIOL:DISULFIDE INTERCHANGE PROTEIN DSBE"/>
    <property type="match status" value="1"/>
</dbReference>
<dbReference type="Pfam" id="PF00578">
    <property type="entry name" value="AhpC-TSA"/>
    <property type="match status" value="1"/>
</dbReference>
<keyword evidence="4" id="KW-0676">Redox-active center</keyword>
<feature type="region of interest" description="Disordered" evidence="5">
    <location>
        <begin position="24"/>
        <end position="56"/>
    </location>
</feature>
<reference evidence="8" key="1">
    <citation type="submission" date="2022-10" db="EMBL/GenBank/DDBJ databases">
        <title>Algoriphagus sp. a novel bacteria isolate from halophytes salicornia europaea.</title>
        <authorList>
            <person name="Peng Y."/>
            <person name="Jiang L."/>
            <person name="Lee J."/>
        </authorList>
    </citation>
    <scope>NUCLEOTIDE SEQUENCE</scope>
    <source>
        <strain evidence="8">TR-M5</strain>
    </source>
</reference>
<dbReference type="EMBL" id="CP110226">
    <property type="protein sequence ID" value="UZD22302.1"/>
    <property type="molecule type" value="Genomic_DNA"/>
</dbReference>
<dbReference type="InterPro" id="IPR000866">
    <property type="entry name" value="AhpC/TSA"/>
</dbReference>
<keyword evidence="2" id="KW-0201">Cytochrome c-type biogenesis</keyword>
<evidence type="ECO:0000313" key="9">
    <source>
        <dbReference type="Proteomes" id="UP001163156"/>
    </source>
</evidence>
<evidence type="ECO:0000256" key="3">
    <source>
        <dbReference type="ARBA" id="ARBA00023157"/>
    </source>
</evidence>
<accession>A0ABY6MER9</accession>
<proteinExistence type="predicted"/>
<keyword evidence="9" id="KW-1185">Reference proteome</keyword>
<evidence type="ECO:0000256" key="5">
    <source>
        <dbReference type="SAM" id="MobiDB-lite"/>
    </source>
</evidence>
<gene>
    <name evidence="8" type="ORF">OM944_16775</name>
</gene>
<evidence type="ECO:0000256" key="1">
    <source>
        <dbReference type="ARBA" id="ARBA00004196"/>
    </source>
</evidence>
<dbReference type="SUPFAM" id="SSF52833">
    <property type="entry name" value="Thioredoxin-like"/>
    <property type="match status" value="1"/>
</dbReference>
<dbReference type="Proteomes" id="UP001163156">
    <property type="component" value="Chromosome"/>
</dbReference>
<dbReference type="PROSITE" id="PS51352">
    <property type="entry name" value="THIOREDOXIN_2"/>
    <property type="match status" value="1"/>
</dbReference>
<protein>
    <submittedName>
        <fullName evidence="8">DUF3738 domain-containing protein</fullName>
    </submittedName>
</protein>
<dbReference type="CDD" id="cd02966">
    <property type="entry name" value="TlpA_like_family"/>
    <property type="match status" value="1"/>
</dbReference>
<feature type="compositionally biased region" description="Basic and acidic residues" evidence="5">
    <location>
        <begin position="46"/>
        <end position="55"/>
    </location>
</feature>
<dbReference type="PANTHER" id="PTHR42852:SF6">
    <property type="entry name" value="THIOL:DISULFIDE INTERCHANGE PROTEIN DSBE"/>
    <property type="match status" value="1"/>
</dbReference>
<keyword evidence="3" id="KW-1015">Disulfide bond</keyword>
<feature type="domain" description="Thioredoxin" evidence="7">
    <location>
        <begin position="58"/>
        <end position="205"/>
    </location>
</feature>
<feature type="signal peptide" evidence="6">
    <location>
        <begin position="1"/>
        <end position="24"/>
    </location>
</feature>
<dbReference type="InterPro" id="IPR050553">
    <property type="entry name" value="Thioredoxin_ResA/DsbE_sf"/>
</dbReference>
<feature type="chain" id="PRO_5046015279" evidence="6">
    <location>
        <begin position="25"/>
        <end position="467"/>
    </location>
</feature>
<evidence type="ECO:0000313" key="8">
    <source>
        <dbReference type="EMBL" id="UZD22302.1"/>
    </source>
</evidence>
<dbReference type="InterPro" id="IPR036249">
    <property type="entry name" value="Thioredoxin-like_sf"/>
</dbReference>
<sequence>MKKLILICLLGYLCVPTSTSTAQVADSPGADLPHRSTPQFSSGMGETHRGGDSRSDTLSIGDQIPAGIEFSEVLHYGSDKLRLDDYRGKYVILEFWAPTCTASIASLPQLDAIQKKYGDRIAILPITVFAEDQITQTISGNKRLEAVALPLVVDARKMRAYFPHSVIPHVVVLDPEGKVVGITGIEDITTANLDELLSTGESSFRTKEDTRVRLPKGERLVSGSPEVGNKNIWFQSAMTGYIPEIRGGLYQNFEEMSHIRITNRPLYDHYSLAYSGKSMEDYFGRNRFETEGFGEEELTTSKSGSDYREWMAQGNHVFGYELIAPAHTDPYELMREDLRRFFPHIEAKVEKKKKTVYALIQQEGSVYPASTTEQSSYAMGAGLQMRNLSIQGLVHHLNVVFLRNSPYPVINKTGLDYPIDLDLQANFSDVESLGQALREKGLDLVKREEEINVLVIRKVAEPKLLAL</sequence>